<dbReference type="Proteomes" id="UP001199106">
    <property type="component" value="Unassembled WGS sequence"/>
</dbReference>
<dbReference type="CDD" id="cd00303">
    <property type="entry name" value="retropepsin_like"/>
    <property type="match status" value="1"/>
</dbReference>
<evidence type="ECO:0000313" key="1">
    <source>
        <dbReference type="EMBL" id="KAG9192915.1"/>
    </source>
</evidence>
<keyword evidence="2" id="KW-1185">Reference proteome</keyword>
<comment type="caution">
    <text evidence="1">The sequence shown here is derived from an EMBL/GenBank/DDBJ whole genome shotgun (WGS) entry which is preliminary data.</text>
</comment>
<dbReference type="AlphaFoldDB" id="A0AAD4IE65"/>
<name>A0AAD4IE65_9PLEO</name>
<accession>A0AAD4IE65</accession>
<sequence length="271" mass="29564">MSDDVAKALGYSEYDMLAAKKQFTLANGKVVEAIGQLELVCSFRTEIESSVTMTCVFYVLLKVAMPVIMGLDFLEQTKMMTEHRERFVRVPRPTYQALSVCSAGKPKRLLACGLNHLVTTATPDTGAEVDLMTTSSAVVFGFPVHPEEEMIELADGSIVTTNGCVLASLWVASADKLGRPIFSHSNYIIAKFFLLDSLTHDVIVGKESLEALGVFEDHQHALISAPDDSKFLGLNGIRHLGPVDRIVSKMKRTFCGASSGTGIDDMQQFHA</sequence>
<evidence type="ECO:0000313" key="2">
    <source>
        <dbReference type="Proteomes" id="UP001199106"/>
    </source>
</evidence>
<reference evidence="1" key="1">
    <citation type="submission" date="2021-07" db="EMBL/GenBank/DDBJ databases">
        <title>Genome Resource of American Ginseng Black Spot Pathogen Alternaria panax.</title>
        <authorList>
            <person name="Qiu C."/>
            <person name="Wang W."/>
            <person name="Liu Z."/>
        </authorList>
    </citation>
    <scope>NUCLEOTIDE SEQUENCE</scope>
    <source>
        <strain evidence="1">BNCC115425</strain>
    </source>
</reference>
<protein>
    <submittedName>
        <fullName evidence="1">Uncharacterized protein</fullName>
    </submittedName>
</protein>
<proteinExistence type="predicted"/>
<gene>
    <name evidence="1" type="ORF">G6011_11649</name>
</gene>
<organism evidence="1 2">
    <name type="scientific">Alternaria panax</name>
    <dbReference type="NCBI Taxonomy" id="48097"/>
    <lineage>
        <taxon>Eukaryota</taxon>
        <taxon>Fungi</taxon>
        <taxon>Dikarya</taxon>
        <taxon>Ascomycota</taxon>
        <taxon>Pezizomycotina</taxon>
        <taxon>Dothideomycetes</taxon>
        <taxon>Pleosporomycetidae</taxon>
        <taxon>Pleosporales</taxon>
        <taxon>Pleosporineae</taxon>
        <taxon>Pleosporaceae</taxon>
        <taxon>Alternaria</taxon>
        <taxon>Alternaria sect. Panax</taxon>
    </lineage>
</organism>
<dbReference type="EMBL" id="JAANER010000003">
    <property type="protein sequence ID" value="KAG9192915.1"/>
    <property type="molecule type" value="Genomic_DNA"/>
</dbReference>